<dbReference type="EMBL" id="MU157864">
    <property type="protein sequence ID" value="KAF9527129.1"/>
    <property type="molecule type" value="Genomic_DNA"/>
</dbReference>
<accession>A0A9P6EDN4</accession>
<dbReference type="AlphaFoldDB" id="A0A9P6EDN4"/>
<comment type="caution">
    <text evidence="1">The sequence shown here is derived from an EMBL/GenBank/DDBJ whole genome shotgun (WGS) entry which is preliminary data.</text>
</comment>
<reference evidence="1" key="1">
    <citation type="submission" date="2020-11" db="EMBL/GenBank/DDBJ databases">
        <authorList>
            <consortium name="DOE Joint Genome Institute"/>
            <person name="Ahrendt S."/>
            <person name="Riley R."/>
            <person name="Andreopoulos W."/>
            <person name="Labutti K."/>
            <person name="Pangilinan J."/>
            <person name="Ruiz-Duenas F.J."/>
            <person name="Barrasa J.M."/>
            <person name="Sanchez-Garcia M."/>
            <person name="Camarero S."/>
            <person name="Miyauchi S."/>
            <person name="Serrano A."/>
            <person name="Linde D."/>
            <person name="Babiker R."/>
            <person name="Drula E."/>
            <person name="Ayuso-Fernandez I."/>
            <person name="Pacheco R."/>
            <person name="Padilla G."/>
            <person name="Ferreira P."/>
            <person name="Barriuso J."/>
            <person name="Kellner H."/>
            <person name="Castanera R."/>
            <person name="Alfaro M."/>
            <person name="Ramirez L."/>
            <person name="Pisabarro A.G."/>
            <person name="Kuo A."/>
            <person name="Tritt A."/>
            <person name="Lipzen A."/>
            <person name="He G."/>
            <person name="Yan M."/>
            <person name="Ng V."/>
            <person name="Cullen D."/>
            <person name="Martin F."/>
            <person name="Rosso M.-N."/>
            <person name="Henrissat B."/>
            <person name="Hibbett D."/>
            <person name="Martinez A.T."/>
            <person name="Grigoriev I.V."/>
        </authorList>
    </citation>
    <scope>NUCLEOTIDE SEQUENCE</scope>
    <source>
        <strain evidence="1">CBS 506.95</strain>
    </source>
</reference>
<organism evidence="1 2">
    <name type="scientific">Crepidotus variabilis</name>
    <dbReference type="NCBI Taxonomy" id="179855"/>
    <lineage>
        <taxon>Eukaryota</taxon>
        <taxon>Fungi</taxon>
        <taxon>Dikarya</taxon>
        <taxon>Basidiomycota</taxon>
        <taxon>Agaricomycotina</taxon>
        <taxon>Agaricomycetes</taxon>
        <taxon>Agaricomycetidae</taxon>
        <taxon>Agaricales</taxon>
        <taxon>Agaricineae</taxon>
        <taxon>Crepidotaceae</taxon>
        <taxon>Crepidotus</taxon>
    </lineage>
</organism>
<protein>
    <submittedName>
        <fullName evidence="1">Uncharacterized protein</fullName>
    </submittedName>
</protein>
<name>A0A9P6EDN4_9AGAR</name>
<proteinExistence type="predicted"/>
<keyword evidence="2" id="KW-1185">Reference proteome</keyword>
<gene>
    <name evidence="1" type="ORF">CPB83DRAFT_856793</name>
</gene>
<sequence length="52" mass="6031">MCWLMHRRQISVQIEGPIFLQYFSLQAFYIPLQQVVPISGRALVCSHIAQGR</sequence>
<evidence type="ECO:0000313" key="2">
    <source>
        <dbReference type="Proteomes" id="UP000807306"/>
    </source>
</evidence>
<evidence type="ECO:0000313" key="1">
    <source>
        <dbReference type="EMBL" id="KAF9527129.1"/>
    </source>
</evidence>
<dbReference type="Proteomes" id="UP000807306">
    <property type="component" value="Unassembled WGS sequence"/>
</dbReference>